<protein>
    <submittedName>
        <fullName evidence="2">Wsv440-like protein</fullName>
    </submittedName>
</protein>
<feature type="compositionally biased region" description="Acidic residues" evidence="1">
    <location>
        <begin position="544"/>
        <end position="558"/>
    </location>
</feature>
<feature type="compositionally biased region" description="Acidic residues" evidence="1">
    <location>
        <begin position="571"/>
        <end position="595"/>
    </location>
</feature>
<feature type="region of interest" description="Disordered" evidence="1">
    <location>
        <begin position="534"/>
        <end position="597"/>
    </location>
</feature>
<reference evidence="2" key="1">
    <citation type="submission" date="2022-10" db="EMBL/GenBank/DDBJ databases">
        <title>Genome sequences of endogenous nimaviruses in decapod crustaceans.</title>
        <authorList>
            <person name="Kawato S."/>
            <person name="Nozaki R."/>
            <person name="Kondo H."/>
            <person name="Hirono I."/>
        </authorList>
    </citation>
    <scope>NUCLEOTIDE SEQUENCE</scope>
    <source>
        <strain evidence="2">Lva-Nima_1</strain>
    </source>
</reference>
<evidence type="ECO:0000256" key="1">
    <source>
        <dbReference type="SAM" id="MobiDB-lite"/>
    </source>
</evidence>
<dbReference type="EMBL" id="LC738872">
    <property type="protein sequence ID" value="BDT62193.1"/>
    <property type="molecule type" value="Genomic_DNA"/>
</dbReference>
<sequence>MDTIIQNIITWVESLNCDCKNSERLQRLLNSLLSGDIDVDIENKMFTNTTNIAEISNLVGAVEVYKFMSTPMNFLNRFGIADIKTCLCNEYKSNYKLSSCFIRQTQKTLLCSNCILSYIQSNDYGDDDNDLVTIIDYVSNRINNEGIREIFNLYKYLLNSNRPPLNGSWATLIIKDRMRTAQKYATLIRNAPSNEKTTRVENDCTLSLLSGYVLVSNRILPSRRGRDTCYCSDLLYVFTYIKSIDRENFGVKPTKICLLNEEFMLIEYELCSLNNVLSRIENDKLKHIILKDGKQGIHKFYDGGGDIESIIDSDVNDNKYNNDDDNESDYMNLGSILLSIYKNATMGSNYNNGDSGDNIQSYNTNNEIAANAAALLGDYRNANNSAATTNFIDNTNMNIMNSDTVGDIILPPPITQQTTLEELRKTTKAVSSISTKDMDQNILSLRVLKFDNIIYPYSCSLLPPPIIIRKSFNRYIFLSNINEYFDSIKFCTSIISVPVKESTLYEQIIMTINTIRELSLIMCCDKYDDDGCKEEEEKSIGNDNNDDDNDIDDDDTDIYTDVVNDNNNHDDDNDDDEDDDSSKDENDYEKDDENDGINNKKIINKKKIKKISPIFSTHNINTQLGVPVTHDEEIQRYINITSLNHLLQKQENNLFLQK</sequence>
<accession>A0A9C7BM84</accession>
<evidence type="ECO:0000313" key="2">
    <source>
        <dbReference type="EMBL" id="BDT62193.1"/>
    </source>
</evidence>
<proteinExistence type="predicted"/>
<name>A0A9C7BM84_9VIRU</name>
<organism evidence="2">
    <name type="scientific">Litopenaeus vannamei majanivirus Nimav-1_LVa</name>
    <dbReference type="NCBI Taxonomy" id="2984273"/>
    <lineage>
        <taxon>Viruses</taxon>
        <taxon>Viruses incertae sedis</taxon>
        <taxon>Naldaviricetes</taxon>
        <taxon>Nimaviridae</taxon>
    </lineage>
</organism>